<accession>A0ABW4JM17</accession>
<dbReference type="EMBL" id="JBHUCX010000085">
    <property type="protein sequence ID" value="MFD1677104.1"/>
    <property type="molecule type" value="Genomic_DNA"/>
</dbReference>
<comment type="caution">
    <text evidence="2">The sequence shown here is derived from an EMBL/GenBank/DDBJ whole genome shotgun (WGS) entry which is preliminary data.</text>
</comment>
<protein>
    <submittedName>
        <fullName evidence="2">Uncharacterized protein</fullName>
    </submittedName>
</protein>
<sequence>MMRKGMISVDDDQAFSLFPKIPDEAMVWLQDGISIQHQILKGFVENGIFTEEMLSEAIQQVGEKTPDAKGRKHIVSVRISDEALYYLNELVTAGFVQNQSEAAAFLVDEGIKHQASLLADIGKHTQEIQRIQEQMKAEVEQRKQNEDR</sequence>
<organism evidence="2 3">
    <name type="scientific">Alicyclobacillus fodiniaquatilis</name>
    <dbReference type="NCBI Taxonomy" id="1661150"/>
    <lineage>
        <taxon>Bacteria</taxon>
        <taxon>Bacillati</taxon>
        <taxon>Bacillota</taxon>
        <taxon>Bacilli</taxon>
        <taxon>Bacillales</taxon>
        <taxon>Alicyclobacillaceae</taxon>
        <taxon>Alicyclobacillus</taxon>
    </lineage>
</organism>
<proteinExistence type="predicted"/>
<feature type="coiled-coil region" evidence="1">
    <location>
        <begin position="121"/>
        <end position="148"/>
    </location>
</feature>
<keyword evidence="1" id="KW-0175">Coiled coil</keyword>
<gene>
    <name evidence="2" type="ORF">ACFSB2_20725</name>
</gene>
<evidence type="ECO:0000313" key="2">
    <source>
        <dbReference type="EMBL" id="MFD1677104.1"/>
    </source>
</evidence>
<dbReference type="RefSeq" id="WP_377945019.1">
    <property type="nucleotide sequence ID" value="NZ_JBHUCX010000085.1"/>
</dbReference>
<reference evidence="3" key="1">
    <citation type="journal article" date="2019" name="Int. J. Syst. Evol. Microbiol.">
        <title>The Global Catalogue of Microorganisms (GCM) 10K type strain sequencing project: providing services to taxonomists for standard genome sequencing and annotation.</title>
        <authorList>
            <consortium name="The Broad Institute Genomics Platform"/>
            <consortium name="The Broad Institute Genome Sequencing Center for Infectious Disease"/>
            <person name="Wu L."/>
            <person name="Ma J."/>
        </authorList>
    </citation>
    <scope>NUCLEOTIDE SEQUENCE [LARGE SCALE GENOMIC DNA]</scope>
    <source>
        <strain evidence="3">CGMCC 1.12286</strain>
    </source>
</reference>
<dbReference type="Proteomes" id="UP001597079">
    <property type="component" value="Unassembled WGS sequence"/>
</dbReference>
<evidence type="ECO:0000256" key="1">
    <source>
        <dbReference type="SAM" id="Coils"/>
    </source>
</evidence>
<evidence type="ECO:0000313" key="3">
    <source>
        <dbReference type="Proteomes" id="UP001597079"/>
    </source>
</evidence>
<keyword evidence="3" id="KW-1185">Reference proteome</keyword>
<name>A0ABW4JM17_9BACL</name>